<accession>A0ABX1SJM8</accession>
<dbReference type="SUPFAM" id="SSF52091">
    <property type="entry name" value="SpoIIaa-like"/>
    <property type="match status" value="1"/>
</dbReference>
<dbReference type="Pfam" id="PF01740">
    <property type="entry name" value="STAS"/>
    <property type="match status" value="1"/>
</dbReference>
<proteinExistence type="predicted"/>
<name>A0ABX1SJM8_9PSEU</name>
<dbReference type="RefSeq" id="WP_169383822.1">
    <property type="nucleotide sequence ID" value="NZ_JAAXLA010000054.1"/>
</dbReference>
<sequence>MSRHPCGATRCGVRGEVDISTEDVLRTAVERALATQPAVIVDLTEVTFLASAGVRVLLDAGERSRPDQFLAVVTGPATQTVVRLCGLADLAFCFPDLDTAAAAYRRARAAHPGPAVPG</sequence>
<comment type="caution">
    <text evidence="2">The sequence shown here is derived from an EMBL/GenBank/DDBJ whole genome shotgun (WGS) entry which is preliminary data.</text>
</comment>
<dbReference type="PANTHER" id="PTHR33495">
    <property type="entry name" value="ANTI-SIGMA FACTOR ANTAGONIST TM_1081-RELATED-RELATED"/>
    <property type="match status" value="1"/>
</dbReference>
<dbReference type="Gene3D" id="3.30.750.24">
    <property type="entry name" value="STAS domain"/>
    <property type="match status" value="1"/>
</dbReference>
<dbReference type="InterPro" id="IPR002645">
    <property type="entry name" value="STAS_dom"/>
</dbReference>
<keyword evidence="3" id="KW-1185">Reference proteome</keyword>
<dbReference type="PROSITE" id="PS50801">
    <property type="entry name" value="STAS"/>
    <property type="match status" value="1"/>
</dbReference>
<feature type="domain" description="STAS" evidence="1">
    <location>
        <begin position="13"/>
        <end position="104"/>
    </location>
</feature>
<dbReference type="PANTHER" id="PTHR33495:SF2">
    <property type="entry name" value="ANTI-SIGMA FACTOR ANTAGONIST TM_1081-RELATED"/>
    <property type="match status" value="1"/>
</dbReference>
<dbReference type="InterPro" id="IPR036513">
    <property type="entry name" value="STAS_dom_sf"/>
</dbReference>
<dbReference type="Proteomes" id="UP000820669">
    <property type="component" value="Unassembled WGS sequence"/>
</dbReference>
<evidence type="ECO:0000313" key="3">
    <source>
        <dbReference type="Proteomes" id="UP000820669"/>
    </source>
</evidence>
<evidence type="ECO:0000259" key="1">
    <source>
        <dbReference type="PROSITE" id="PS50801"/>
    </source>
</evidence>
<evidence type="ECO:0000313" key="2">
    <source>
        <dbReference type="EMBL" id="NMI00349.1"/>
    </source>
</evidence>
<dbReference type="EMBL" id="JAAXLA010000054">
    <property type="protein sequence ID" value="NMI00349.1"/>
    <property type="molecule type" value="Genomic_DNA"/>
</dbReference>
<gene>
    <name evidence="2" type="ORF">HF526_23985</name>
</gene>
<organism evidence="2 3">
    <name type="scientific">Pseudonocardia acidicola</name>
    <dbReference type="NCBI Taxonomy" id="2724939"/>
    <lineage>
        <taxon>Bacteria</taxon>
        <taxon>Bacillati</taxon>
        <taxon>Actinomycetota</taxon>
        <taxon>Actinomycetes</taxon>
        <taxon>Pseudonocardiales</taxon>
        <taxon>Pseudonocardiaceae</taxon>
        <taxon>Pseudonocardia</taxon>
    </lineage>
</organism>
<reference evidence="2 3" key="1">
    <citation type="submission" date="2020-04" db="EMBL/GenBank/DDBJ databases">
        <authorList>
            <person name="Klaysubun C."/>
            <person name="Duangmal K."/>
            <person name="Lipun K."/>
        </authorList>
    </citation>
    <scope>NUCLEOTIDE SEQUENCE [LARGE SCALE GENOMIC DNA]</scope>
    <source>
        <strain evidence="2 3">K10HN5</strain>
    </source>
</reference>
<protein>
    <submittedName>
        <fullName evidence="2">STAS domain-containing protein</fullName>
    </submittedName>
</protein>
<dbReference type="CDD" id="cd07043">
    <property type="entry name" value="STAS_anti-anti-sigma_factors"/>
    <property type="match status" value="1"/>
</dbReference>